<sequence length="326" mass="35428" precursor="true">MGLTRRLVRSSIGPLGMLPNIACVCVWLSLLLSAPPLQAQQTQDVIEGEPEEHNSQVFIAEPDGSQMRLLGNVPDHRFQGSSEWSRDGKRIVFDTSRGGDESGVKFGKIGIVNADGSEPRILGAGVMPSLAPGGNRLAYTQSGKGVLLMDFSGDKVTTESLDNQGWGTAWSPDGESVAYGLSENLVIYDTVSEEKRMLLDDPSSPYQYINWNFAWSADSKKIAFQARLDDTTVLAIVDARGAKQGHKIRYIGAFAPALCWSPDGEQILFSAVCPQRDGRSQIYSINPNDWSPPSLLPQQPTNRSLKDPSFSPDGKKLTFSAGLPVK</sequence>
<gene>
    <name evidence="4" type="ORF">HG15A2_46690</name>
</gene>
<reference evidence="4 5" key="1">
    <citation type="submission" date="2019-02" db="EMBL/GenBank/DDBJ databases">
        <title>Deep-cultivation of Planctomycetes and their phenomic and genomic characterization uncovers novel biology.</title>
        <authorList>
            <person name="Wiegand S."/>
            <person name="Jogler M."/>
            <person name="Boedeker C."/>
            <person name="Pinto D."/>
            <person name="Vollmers J."/>
            <person name="Rivas-Marin E."/>
            <person name="Kohn T."/>
            <person name="Peeters S.H."/>
            <person name="Heuer A."/>
            <person name="Rast P."/>
            <person name="Oberbeckmann S."/>
            <person name="Bunk B."/>
            <person name="Jeske O."/>
            <person name="Meyerdierks A."/>
            <person name="Storesund J.E."/>
            <person name="Kallscheuer N."/>
            <person name="Luecker S."/>
            <person name="Lage O.M."/>
            <person name="Pohl T."/>
            <person name="Merkel B.J."/>
            <person name="Hornburger P."/>
            <person name="Mueller R.-W."/>
            <person name="Bruemmer F."/>
            <person name="Labrenz M."/>
            <person name="Spormann A.M."/>
            <person name="Op den Camp H."/>
            <person name="Overmann J."/>
            <person name="Amann R."/>
            <person name="Jetten M.S.M."/>
            <person name="Mascher T."/>
            <person name="Medema M.H."/>
            <person name="Devos D.P."/>
            <person name="Kaster A.-K."/>
            <person name="Ovreas L."/>
            <person name="Rohde M."/>
            <person name="Galperin M.Y."/>
            <person name="Jogler C."/>
        </authorList>
    </citation>
    <scope>NUCLEOTIDE SEQUENCE [LARGE SCALE GENOMIC DNA]</scope>
    <source>
        <strain evidence="4 5">HG15A2</strain>
    </source>
</reference>
<dbReference type="InterPro" id="IPR011659">
    <property type="entry name" value="WD40"/>
</dbReference>
<dbReference type="Gene3D" id="2.120.10.30">
    <property type="entry name" value="TolB, C-terminal domain"/>
    <property type="match status" value="1"/>
</dbReference>
<dbReference type="PANTHER" id="PTHR36842:SF1">
    <property type="entry name" value="PROTEIN TOLB"/>
    <property type="match status" value="1"/>
</dbReference>
<keyword evidence="5" id="KW-1185">Reference proteome</keyword>
<evidence type="ECO:0000313" key="4">
    <source>
        <dbReference type="EMBL" id="QDT01327.1"/>
    </source>
</evidence>
<keyword evidence="3" id="KW-0732">Signal</keyword>
<evidence type="ECO:0000313" key="5">
    <source>
        <dbReference type="Proteomes" id="UP000319852"/>
    </source>
</evidence>
<dbReference type="Pfam" id="PF07676">
    <property type="entry name" value="PD40"/>
    <property type="match status" value="2"/>
</dbReference>
<dbReference type="OrthoDB" id="269409at2"/>
<dbReference type="AlphaFoldDB" id="A0A517N2G6"/>
<feature type="chain" id="PRO_5022135121" evidence="3">
    <location>
        <begin position="40"/>
        <end position="326"/>
    </location>
</feature>
<evidence type="ECO:0000256" key="1">
    <source>
        <dbReference type="ARBA" id="ARBA00009820"/>
    </source>
</evidence>
<evidence type="ECO:0000256" key="2">
    <source>
        <dbReference type="SAM" id="MobiDB-lite"/>
    </source>
</evidence>
<dbReference type="InterPro" id="IPR011042">
    <property type="entry name" value="6-blade_b-propeller_TolB-like"/>
</dbReference>
<protein>
    <submittedName>
        <fullName evidence="4">Translocation protein TolB</fullName>
    </submittedName>
</protein>
<proteinExistence type="inferred from homology"/>
<comment type="similarity">
    <text evidence="1">Belongs to the TolB family.</text>
</comment>
<name>A0A517N2G6_9BACT</name>
<dbReference type="RefSeq" id="WP_145064224.1">
    <property type="nucleotide sequence ID" value="NZ_CP036263.1"/>
</dbReference>
<feature type="compositionally biased region" description="Polar residues" evidence="2">
    <location>
        <begin position="283"/>
        <end position="303"/>
    </location>
</feature>
<dbReference type="KEGG" id="amob:HG15A2_46690"/>
<evidence type="ECO:0000256" key="3">
    <source>
        <dbReference type="SAM" id="SignalP"/>
    </source>
</evidence>
<dbReference type="PANTHER" id="PTHR36842">
    <property type="entry name" value="PROTEIN TOLB HOMOLOG"/>
    <property type="match status" value="1"/>
</dbReference>
<organism evidence="4 5">
    <name type="scientific">Adhaeretor mobilis</name>
    <dbReference type="NCBI Taxonomy" id="1930276"/>
    <lineage>
        <taxon>Bacteria</taxon>
        <taxon>Pseudomonadati</taxon>
        <taxon>Planctomycetota</taxon>
        <taxon>Planctomycetia</taxon>
        <taxon>Pirellulales</taxon>
        <taxon>Lacipirellulaceae</taxon>
        <taxon>Adhaeretor</taxon>
    </lineage>
</organism>
<dbReference type="EMBL" id="CP036263">
    <property type="protein sequence ID" value="QDT01327.1"/>
    <property type="molecule type" value="Genomic_DNA"/>
</dbReference>
<feature type="region of interest" description="Disordered" evidence="2">
    <location>
        <begin position="283"/>
        <end position="326"/>
    </location>
</feature>
<accession>A0A517N2G6</accession>
<dbReference type="SUPFAM" id="SSF82171">
    <property type="entry name" value="DPP6 N-terminal domain-like"/>
    <property type="match status" value="1"/>
</dbReference>
<dbReference type="Proteomes" id="UP000319852">
    <property type="component" value="Chromosome"/>
</dbReference>
<feature type="signal peptide" evidence="3">
    <location>
        <begin position="1"/>
        <end position="39"/>
    </location>
</feature>